<evidence type="ECO:0000313" key="1">
    <source>
        <dbReference type="EMBL" id="MFC4871471.1"/>
    </source>
</evidence>
<comment type="caution">
    <text evidence="1">The sequence shown here is derived from an EMBL/GenBank/DDBJ whole genome shotgun (WGS) entry which is preliminary data.</text>
</comment>
<reference evidence="2" key="1">
    <citation type="journal article" date="2019" name="Int. J. Syst. Evol. Microbiol.">
        <title>The Global Catalogue of Microorganisms (GCM) 10K type strain sequencing project: providing services to taxonomists for standard genome sequencing and annotation.</title>
        <authorList>
            <consortium name="The Broad Institute Genomics Platform"/>
            <consortium name="The Broad Institute Genome Sequencing Center for Infectious Disease"/>
            <person name="Wu L."/>
            <person name="Ma J."/>
        </authorList>
    </citation>
    <scope>NUCLEOTIDE SEQUENCE [LARGE SCALE GENOMIC DNA]</scope>
    <source>
        <strain evidence="2">CGMCC 4.7466</strain>
    </source>
</reference>
<dbReference type="RefSeq" id="WP_377062963.1">
    <property type="nucleotide sequence ID" value="NZ_JBHSJJ010000003.1"/>
</dbReference>
<dbReference type="EMBL" id="JBHSJJ010000003">
    <property type="protein sequence ID" value="MFC4871471.1"/>
    <property type="molecule type" value="Genomic_DNA"/>
</dbReference>
<evidence type="ECO:0000313" key="2">
    <source>
        <dbReference type="Proteomes" id="UP001595818"/>
    </source>
</evidence>
<name>A0ABV9SYI9_9BACT</name>
<proteinExistence type="predicted"/>
<accession>A0ABV9SYI9</accession>
<protein>
    <submittedName>
        <fullName evidence="1">Uncharacterized protein</fullName>
    </submittedName>
</protein>
<sequence length="79" mass="9269">MSKPARPAQRIGDKKEQKSRRVIENKYLTLCQRLSDPMTVAFIPPPQSPFTDIEIGTGSERGEEGFLEWKNPFYREKWR</sequence>
<gene>
    <name evidence="1" type="ORF">ACFPFU_07220</name>
</gene>
<organism evidence="1 2">
    <name type="scientific">Negadavirga shengliensis</name>
    <dbReference type="NCBI Taxonomy" id="1389218"/>
    <lineage>
        <taxon>Bacteria</taxon>
        <taxon>Pseudomonadati</taxon>
        <taxon>Bacteroidota</taxon>
        <taxon>Cytophagia</taxon>
        <taxon>Cytophagales</taxon>
        <taxon>Cyclobacteriaceae</taxon>
        <taxon>Negadavirga</taxon>
    </lineage>
</organism>
<keyword evidence="2" id="KW-1185">Reference proteome</keyword>
<dbReference type="Proteomes" id="UP001595818">
    <property type="component" value="Unassembled WGS sequence"/>
</dbReference>